<dbReference type="Pfam" id="PF00994">
    <property type="entry name" value="MoCF_biosynth"/>
    <property type="match status" value="1"/>
</dbReference>
<comment type="cofactor">
    <cofactor evidence="1 11">
        <name>Mg(2+)</name>
        <dbReference type="ChEBI" id="CHEBI:18420"/>
    </cofactor>
</comment>
<dbReference type="GO" id="GO:0006777">
    <property type="term" value="P:Mo-molybdopterin cofactor biosynthetic process"/>
    <property type="evidence" value="ECO:0007669"/>
    <property type="project" value="UniProtKB-UniRule"/>
</dbReference>
<dbReference type="AlphaFoldDB" id="A0A1M6JQA2"/>
<evidence type="ECO:0000256" key="10">
    <source>
        <dbReference type="ARBA" id="ARBA00047317"/>
    </source>
</evidence>
<comment type="catalytic activity">
    <reaction evidence="10">
        <text>adenylyl-molybdopterin + molybdate = Mo-molybdopterin + AMP + H(+)</text>
        <dbReference type="Rhea" id="RHEA:35047"/>
        <dbReference type="ChEBI" id="CHEBI:15378"/>
        <dbReference type="ChEBI" id="CHEBI:36264"/>
        <dbReference type="ChEBI" id="CHEBI:62727"/>
        <dbReference type="ChEBI" id="CHEBI:71302"/>
        <dbReference type="ChEBI" id="CHEBI:456215"/>
        <dbReference type="EC" id="2.10.1.1"/>
    </reaction>
</comment>
<evidence type="ECO:0000256" key="3">
    <source>
        <dbReference type="ARBA" id="ARBA00005046"/>
    </source>
</evidence>
<evidence type="ECO:0000259" key="12">
    <source>
        <dbReference type="SMART" id="SM00852"/>
    </source>
</evidence>
<evidence type="ECO:0000256" key="8">
    <source>
        <dbReference type="ARBA" id="ARBA00022842"/>
    </source>
</evidence>
<sequence>MYTYYQARNLIVESVQPLAIEKVSLLDAAGRAVAEDIVANQPLPLFDNSAMDGYAVRAEDCESGVILPVQGYIPAGGKIDCRVEPGTAVKIMTGAPVPPGADAIVPFEETEEGKDKVTILGRVKKGDHIRWKGEDIKPGDKIIDAGTVLRPAEISLLASFGMSMVKVCRRVRVAILSTGDELQELDELRFEGGIINSNSWALAAALREIGAEPLMLGIARDNIESLREKMRDGLQADVLITSAGVSAGDRDYVREVLEELGVEQKFWKINIKPGKPTAFGMRGDTPVFSLPGNPVSTMITFEEFVRPALLKMMGHRTLYKPLLKARLQEPVKKKYDRLQLMRVAVELNDEGELMIASAGDQNTGILRTMIDAQAIALLAPDRDYYAAGDSLDIHLLGAATALGY</sequence>
<comment type="pathway">
    <text evidence="3 11">Cofactor biosynthesis; molybdopterin biosynthesis.</text>
</comment>
<evidence type="ECO:0000256" key="11">
    <source>
        <dbReference type="RuleBase" id="RU365090"/>
    </source>
</evidence>
<dbReference type="FunFam" id="3.40.980.10:FF:000004">
    <property type="entry name" value="Molybdopterin molybdenumtransferase"/>
    <property type="match status" value="1"/>
</dbReference>
<dbReference type="FunFam" id="2.170.190.11:FF:000001">
    <property type="entry name" value="Molybdopterin molybdenumtransferase"/>
    <property type="match status" value="1"/>
</dbReference>
<dbReference type="Proteomes" id="UP000184171">
    <property type="component" value="Unassembled WGS sequence"/>
</dbReference>
<keyword evidence="6 11" id="KW-0808">Transferase</keyword>
<dbReference type="NCBIfam" id="NF045515">
    <property type="entry name" value="Glp_gephyrin"/>
    <property type="match status" value="1"/>
</dbReference>
<keyword evidence="7 11" id="KW-0479">Metal-binding</keyword>
<keyword evidence="8 11" id="KW-0460">Magnesium</keyword>
<dbReference type="SUPFAM" id="SSF63867">
    <property type="entry name" value="MoeA C-terminal domain-like"/>
    <property type="match status" value="1"/>
</dbReference>
<evidence type="ECO:0000256" key="1">
    <source>
        <dbReference type="ARBA" id="ARBA00001946"/>
    </source>
</evidence>
<dbReference type="SMART" id="SM00852">
    <property type="entry name" value="MoCF_biosynth"/>
    <property type="match status" value="1"/>
</dbReference>
<dbReference type="GO" id="GO:0046872">
    <property type="term" value="F:metal ion binding"/>
    <property type="evidence" value="ECO:0007669"/>
    <property type="project" value="UniProtKB-UniRule"/>
</dbReference>
<dbReference type="InterPro" id="IPR005111">
    <property type="entry name" value="MoeA_C_domain_IV"/>
</dbReference>
<dbReference type="SUPFAM" id="SSF63882">
    <property type="entry name" value="MoeA N-terminal region -like"/>
    <property type="match status" value="1"/>
</dbReference>
<dbReference type="PROSITE" id="PS01079">
    <property type="entry name" value="MOCF_BIOSYNTHESIS_2"/>
    <property type="match status" value="1"/>
</dbReference>
<gene>
    <name evidence="13" type="ORF">SAMN02745165_02472</name>
</gene>
<dbReference type="STRING" id="1122189.SAMN02745165_02472"/>
<evidence type="ECO:0000313" key="13">
    <source>
        <dbReference type="EMBL" id="SHJ48860.1"/>
    </source>
</evidence>
<proteinExistence type="inferred from homology"/>
<evidence type="ECO:0000256" key="5">
    <source>
        <dbReference type="ARBA" id="ARBA00022505"/>
    </source>
</evidence>
<dbReference type="InterPro" id="IPR038987">
    <property type="entry name" value="MoeA-like"/>
</dbReference>
<dbReference type="GO" id="GO:0005829">
    <property type="term" value="C:cytosol"/>
    <property type="evidence" value="ECO:0007669"/>
    <property type="project" value="TreeGrafter"/>
</dbReference>
<dbReference type="Gene3D" id="3.90.105.10">
    <property type="entry name" value="Molybdopterin biosynthesis moea protein, domain 2"/>
    <property type="match status" value="1"/>
</dbReference>
<evidence type="ECO:0000256" key="4">
    <source>
        <dbReference type="ARBA" id="ARBA00010763"/>
    </source>
</evidence>
<evidence type="ECO:0000256" key="7">
    <source>
        <dbReference type="ARBA" id="ARBA00022723"/>
    </source>
</evidence>
<evidence type="ECO:0000256" key="9">
    <source>
        <dbReference type="ARBA" id="ARBA00023150"/>
    </source>
</evidence>
<dbReference type="InterPro" id="IPR005110">
    <property type="entry name" value="MoeA_linker/N"/>
</dbReference>
<keyword evidence="5 11" id="KW-0500">Molybdenum</keyword>
<comment type="function">
    <text evidence="2 11">Catalyzes the insertion of molybdate into adenylated molybdopterin with the concomitant release of AMP.</text>
</comment>
<accession>A0A1M6JQA2</accession>
<dbReference type="PANTHER" id="PTHR10192:SF5">
    <property type="entry name" value="GEPHYRIN"/>
    <property type="match status" value="1"/>
</dbReference>
<dbReference type="Gene3D" id="3.40.980.10">
    <property type="entry name" value="MoaB/Mog-like domain"/>
    <property type="match status" value="1"/>
</dbReference>
<evidence type="ECO:0000256" key="2">
    <source>
        <dbReference type="ARBA" id="ARBA00002901"/>
    </source>
</evidence>
<dbReference type="Gene3D" id="2.170.190.11">
    <property type="entry name" value="Molybdopterin biosynthesis moea protein, domain 3"/>
    <property type="match status" value="1"/>
</dbReference>
<dbReference type="Pfam" id="PF03454">
    <property type="entry name" value="MoeA_C"/>
    <property type="match status" value="1"/>
</dbReference>
<dbReference type="CDD" id="cd00887">
    <property type="entry name" value="MoeA"/>
    <property type="match status" value="1"/>
</dbReference>
<dbReference type="InterPro" id="IPR001453">
    <property type="entry name" value="MoaB/Mog_dom"/>
</dbReference>
<dbReference type="InterPro" id="IPR036688">
    <property type="entry name" value="MoeA_C_domain_IV_sf"/>
</dbReference>
<feature type="domain" description="MoaB/Mog" evidence="12">
    <location>
        <begin position="174"/>
        <end position="311"/>
    </location>
</feature>
<dbReference type="InterPro" id="IPR036135">
    <property type="entry name" value="MoeA_linker/N_sf"/>
</dbReference>
<dbReference type="Pfam" id="PF03453">
    <property type="entry name" value="MoeA_N"/>
    <property type="match status" value="1"/>
</dbReference>
<protein>
    <recommendedName>
        <fullName evidence="11">Molybdopterin molybdenumtransferase</fullName>
        <ecNumber evidence="11">2.10.1.1</ecNumber>
    </recommendedName>
</protein>
<keyword evidence="9 11" id="KW-0501">Molybdenum cofactor biosynthesis</keyword>
<dbReference type="GO" id="GO:0061599">
    <property type="term" value="F:molybdopterin molybdotransferase activity"/>
    <property type="evidence" value="ECO:0007669"/>
    <property type="project" value="UniProtKB-UniRule"/>
</dbReference>
<reference evidence="13 14" key="1">
    <citation type="submission" date="2016-11" db="EMBL/GenBank/DDBJ databases">
        <authorList>
            <person name="Jaros S."/>
            <person name="Januszkiewicz K."/>
            <person name="Wedrychowicz H."/>
        </authorList>
    </citation>
    <scope>NUCLEOTIDE SEQUENCE [LARGE SCALE GENOMIC DNA]</scope>
    <source>
        <strain evidence="13 14">DSM 5091</strain>
    </source>
</reference>
<organism evidence="13 14">
    <name type="scientific">Malonomonas rubra DSM 5091</name>
    <dbReference type="NCBI Taxonomy" id="1122189"/>
    <lineage>
        <taxon>Bacteria</taxon>
        <taxon>Pseudomonadati</taxon>
        <taxon>Thermodesulfobacteriota</taxon>
        <taxon>Desulfuromonadia</taxon>
        <taxon>Desulfuromonadales</taxon>
        <taxon>Geopsychrobacteraceae</taxon>
        <taxon>Malonomonas</taxon>
    </lineage>
</organism>
<dbReference type="NCBIfam" id="TIGR00177">
    <property type="entry name" value="molyb_syn"/>
    <property type="match status" value="1"/>
</dbReference>
<dbReference type="EMBL" id="FQZT01000009">
    <property type="protein sequence ID" value="SHJ48860.1"/>
    <property type="molecule type" value="Genomic_DNA"/>
</dbReference>
<evidence type="ECO:0000256" key="6">
    <source>
        <dbReference type="ARBA" id="ARBA00022679"/>
    </source>
</evidence>
<dbReference type="Gene3D" id="2.40.340.10">
    <property type="entry name" value="MoeA, C-terminal, domain IV"/>
    <property type="match status" value="1"/>
</dbReference>
<dbReference type="UniPathway" id="UPA00344"/>
<dbReference type="InterPro" id="IPR008284">
    <property type="entry name" value="MoCF_biosynth_CS"/>
</dbReference>
<evidence type="ECO:0000313" key="14">
    <source>
        <dbReference type="Proteomes" id="UP000184171"/>
    </source>
</evidence>
<keyword evidence="14" id="KW-1185">Reference proteome</keyword>
<name>A0A1M6JQA2_MALRU</name>
<dbReference type="RefSeq" id="WP_072909051.1">
    <property type="nucleotide sequence ID" value="NZ_FQZT01000009.1"/>
</dbReference>
<comment type="similarity">
    <text evidence="4 11">Belongs to the MoeA family.</text>
</comment>
<dbReference type="InterPro" id="IPR036425">
    <property type="entry name" value="MoaB/Mog-like_dom_sf"/>
</dbReference>
<dbReference type="EC" id="2.10.1.1" evidence="11"/>
<dbReference type="OrthoDB" id="9804758at2"/>
<dbReference type="PANTHER" id="PTHR10192">
    <property type="entry name" value="MOLYBDOPTERIN BIOSYNTHESIS PROTEIN"/>
    <property type="match status" value="1"/>
</dbReference>
<dbReference type="SUPFAM" id="SSF53218">
    <property type="entry name" value="Molybdenum cofactor biosynthesis proteins"/>
    <property type="match status" value="1"/>
</dbReference>